<gene>
    <name evidence="7" type="ORF">CKAN_01242800</name>
</gene>
<dbReference type="AlphaFoldDB" id="A0A443NYR7"/>
<name>A0A443NYR7_9MAGN</name>
<sequence>MRGRLLDANKTINNGCPNWENENLIQCLHGTGLHCFWGLLLSTCFNREVFLEIFRPLWIELNWKLMAVEAVEGKKSKVVVVGGGIAGSLLAKTMQYDADVILIDPKEYFEIPWAKWRCMVQPSFAERAVIGHTEYLTQGRLIVSPAAKVTENHVYTSDNRCIPYDYLVIATGHADSAPLTKAERLQQFQNENQKIQSASSILIIGGGPNGVELAGEIAADFPEKKVTLVHGGPRLLEFLGSKASSKTLEWLTSKNVDVLLNQTVNLFDKYGDDVYRTSARETIIADCHFMCVGRPIGSSWLNATILDKSLDESGRLMVDEHLRIKGWKNAFAVGVITDVPELKQGMFAQKQALVAAKNIKQLIKGKEKKMETYKAGYIMAIVALGRKDAVAECPLATLIGPIPGKIKSKDLFVGRTRRNMGLDRKASS</sequence>
<accession>A0A443NYR7</accession>
<dbReference type="FunFam" id="3.50.50.100:FF:000006">
    <property type="entry name" value="apoptosis-inducing factor 2"/>
    <property type="match status" value="1"/>
</dbReference>
<reference evidence="7 8" key="1">
    <citation type="journal article" date="2019" name="Nat. Plants">
        <title>Stout camphor tree genome fills gaps in understanding of flowering plant genome evolution.</title>
        <authorList>
            <person name="Chaw S.M."/>
            <person name="Liu Y.C."/>
            <person name="Wu Y.W."/>
            <person name="Wang H.Y."/>
            <person name="Lin C.I."/>
            <person name="Wu C.S."/>
            <person name="Ke H.M."/>
            <person name="Chang L.Y."/>
            <person name="Hsu C.Y."/>
            <person name="Yang H.T."/>
            <person name="Sudianto E."/>
            <person name="Hsu M.H."/>
            <person name="Wu K.P."/>
            <person name="Wang L.N."/>
            <person name="Leebens-Mack J.H."/>
            <person name="Tsai I.J."/>
        </authorList>
    </citation>
    <scope>NUCLEOTIDE SEQUENCE [LARGE SCALE GENOMIC DNA]</scope>
    <source>
        <strain evidence="8">cv. Chaw 1501</strain>
        <tissue evidence="7">Young leaves</tissue>
    </source>
</reference>
<keyword evidence="2" id="KW-0285">Flavoprotein</keyword>
<evidence type="ECO:0000256" key="4">
    <source>
        <dbReference type="ARBA" id="ARBA00023002"/>
    </source>
</evidence>
<organism evidence="7 8">
    <name type="scientific">Cinnamomum micranthum f. kanehirae</name>
    <dbReference type="NCBI Taxonomy" id="337451"/>
    <lineage>
        <taxon>Eukaryota</taxon>
        <taxon>Viridiplantae</taxon>
        <taxon>Streptophyta</taxon>
        <taxon>Embryophyta</taxon>
        <taxon>Tracheophyta</taxon>
        <taxon>Spermatophyta</taxon>
        <taxon>Magnoliopsida</taxon>
        <taxon>Magnoliidae</taxon>
        <taxon>Laurales</taxon>
        <taxon>Lauraceae</taxon>
        <taxon>Cinnamomum</taxon>
    </lineage>
</organism>
<evidence type="ECO:0000256" key="2">
    <source>
        <dbReference type="ARBA" id="ARBA00022630"/>
    </source>
</evidence>
<dbReference type="Gene3D" id="3.50.50.100">
    <property type="match status" value="1"/>
</dbReference>
<dbReference type="PANTHER" id="PTHR43735">
    <property type="entry name" value="APOPTOSIS-INDUCING FACTOR 1"/>
    <property type="match status" value="1"/>
</dbReference>
<evidence type="ECO:0000256" key="3">
    <source>
        <dbReference type="ARBA" id="ARBA00022827"/>
    </source>
</evidence>
<evidence type="ECO:0000259" key="6">
    <source>
        <dbReference type="Pfam" id="PF07992"/>
    </source>
</evidence>
<dbReference type="PANTHER" id="PTHR43735:SF3">
    <property type="entry name" value="FERROPTOSIS SUPPRESSOR PROTEIN 1"/>
    <property type="match status" value="1"/>
</dbReference>
<dbReference type="Proteomes" id="UP000283530">
    <property type="component" value="Unassembled WGS sequence"/>
</dbReference>
<dbReference type="SUPFAM" id="SSF51905">
    <property type="entry name" value="FAD/NAD(P)-binding domain"/>
    <property type="match status" value="1"/>
</dbReference>
<dbReference type="EMBL" id="QPKB01000004">
    <property type="protein sequence ID" value="RWR83667.1"/>
    <property type="molecule type" value="Genomic_DNA"/>
</dbReference>
<feature type="domain" description="FAD/NAD(P)-binding" evidence="6">
    <location>
        <begin position="77"/>
        <end position="344"/>
    </location>
</feature>
<keyword evidence="4" id="KW-0560">Oxidoreductase</keyword>
<dbReference type="GO" id="GO:0050660">
    <property type="term" value="F:flavin adenine dinucleotide binding"/>
    <property type="evidence" value="ECO:0007669"/>
    <property type="project" value="TreeGrafter"/>
</dbReference>
<keyword evidence="8" id="KW-1185">Reference proteome</keyword>
<dbReference type="STRING" id="337451.A0A443NYR7"/>
<comment type="similarity">
    <text evidence="1">Belongs to the FAD-dependent oxidoreductase family.</text>
</comment>
<dbReference type="InterPro" id="IPR036188">
    <property type="entry name" value="FAD/NAD-bd_sf"/>
</dbReference>
<dbReference type="InterPro" id="IPR023753">
    <property type="entry name" value="FAD/NAD-binding_dom"/>
</dbReference>
<protein>
    <submittedName>
        <fullName evidence="7">Apoptosis-inducing factor B-like protein isoform X1</fullName>
    </submittedName>
</protein>
<dbReference type="Pfam" id="PF07992">
    <property type="entry name" value="Pyr_redox_2"/>
    <property type="match status" value="1"/>
</dbReference>
<dbReference type="OrthoDB" id="202203at2759"/>
<keyword evidence="3" id="KW-0274">FAD</keyword>
<evidence type="ECO:0000313" key="8">
    <source>
        <dbReference type="Proteomes" id="UP000283530"/>
    </source>
</evidence>
<dbReference type="PRINTS" id="PR00368">
    <property type="entry name" value="FADPNR"/>
</dbReference>
<evidence type="ECO:0000256" key="1">
    <source>
        <dbReference type="ARBA" id="ARBA00006442"/>
    </source>
</evidence>
<evidence type="ECO:0000256" key="5">
    <source>
        <dbReference type="ARBA" id="ARBA00057036"/>
    </source>
</evidence>
<comment type="caution">
    <text evidence="7">The sequence shown here is derived from an EMBL/GenBank/DDBJ whole genome shotgun (WGS) entry which is preliminary data.</text>
</comment>
<dbReference type="GO" id="GO:0004174">
    <property type="term" value="F:electron-transferring-flavoprotein dehydrogenase activity"/>
    <property type="evidence" value="ECO:0007669"/>
    <property type="project" value="TreeGrafter"/>
</dbReference>
<comment type="function">
    <text evidence="5">Putative FAD-dependent oxidoreductase.</text>
</comment>
<proteinExistence type="inferred from homology"/>
<evidence type="ECO:0000313" key="7">
    <source>
        <dbReference type="EMBL" id="RWR83667.1"/>
    </source>
</evidence>
<dbReference type="GO" id="GO:0005737">
    <property type="term" value="C:cytoplasm"/>
    <property type="evidence" value="ECO:0007669"/>
    <property type="project" value="TreeGrafter"/>
</dbReference>